<dbReference type="Gene3D" id="3.30.70.2060">
    <property type="match status" value="1"/>
</dbReference>
<dbReference type="EMBL" id="RFFM01000002">
    <property type="protein sequence ID" value="RMH90446.1"/>
    <property type="molecule type" value="Genomic_DNA"/>
</dbReference>
<proteinExistence type="predicted"/>
<dbReference type="RefSeq" id="WP_122165862.1">
    <property type="nucleotide sequence ID" value="NZ_JAMOIB010000002.1"/>
</dbReference>
<dbReference type="AlphaFoldDB" id="A0A3M2HL42"/>
<dbReference type="Pfam" id="PF05573">
    <property type="entry name" value="NosL"/>
    <property type="match status" value="1"/>
</dbReference>
<dbReference type="InterPro" id="IPR008719">
    <property type="entry name" value="N2O_reductase_NosL"/>
</dbReference>
<sequence>MNALYTHASRVMLAAALFLGLAACGEAERDEQPLEPVAFHSSDECHVCGMVISDFPGPKGQAVEKGGVRKFCSTAEMLGWWLQPENRMLEAKLYVHDMGRSTWEQPDDEYLIDATSAYYVTGTQLKGAMGAVLATFAEESAAKGLAALHGGRVLRFEDIDQSILQQASGMQHGTSNHQQAHAGH</sequence>
<reference evidence="1 2" key="1">
    <citation type="submission" date="2018-10" db="EMBL/GenBank/DDBJ databases">
        <title>Pseudomonas zhaodongensis NEAU-ST5-21(T) genome.</title>
        <authorList>
            <person name="Peng J."/>
            <person name="Liu Z.-P."/>
        </authorList>
    </citation>
    <scope>NUCLEOTIDE SEQUENCE [LARGE SCALE GENOMIC DNA]</scope>
    <source>
        <strain evidence="1 2">NEAU-ST5-21</strain>
    </source>
</reference>
<keyword evidence="2" id="KW-1185">Reference proteome</keyword>
<comment type="caution">
    <text evidence="1">The sequence shown here is derived from an EMBL/GenBank/DDBJ whole genome shotgun (WGS) entry which is preliminary data.</text>
</comment>
<protein>
    <submittedName>
        <fullName evidence="1">NosL protein</fullName>
    </submittedName>
</protein>
<evidence type="ECO:0000313" key="1">
    <source>
        <dbReference type="EMBL" id="RMH90446.1"/>
    </source>
</evidence>
<dbReference type="SUPFAM" id="SSF160387">
    <property type="entry name" value="NosL/MerB-like"/>
    <property type="match status" value="1"/>
</dbReference>
<dbReference type="PANTHER" id="PTHR41247">
    <property type="entry name" value="HTH-TYPE TRANSCRIPTIONAL REPRESSOR YCNK"/>
    <property type="match status" value="1"/>
</dbReference>
<organism evidence="1 2">
    <name type="scientific">Stutzerimonas zhaodongensis</name>
    <dbReference type="NCBI Taxonomy" id="1176257"/>
    <lineage>
        <taxon>Bacteria</taxon>
        <taxon>Pseudomonadati</taxon>
        <taxon>Pseudomonadota</taxon>
        <taxon>Gammaproteobacteria</taxon>
        <taxon>Pseudomonadales</taxon>
        <taxon>Pseudomonadaceae</taxon>
        <taxon>Stutzerimonas</taxon>
    </lineage>
</organism>
<gene>
    <name evidence="1" type="ORF">EA797_13230</name>
</gene>
<dbReference type="Proteomes" id="UP000269774">
    <property type="component" value="Unassembled WGS sequence"/>
</dbReference>
<dbReference type="Gene3D" id="3.30.70.2050">
    <property type="match status" value="1"/>
</dbReference>
<dbReference type="PANTHER" id="PTHR41247:SF1">
    <property type="entry name" value="HTH-TYPE TRANSCRIPTIONAL REPRESSOR YCNK"/>
    <property type="match status" value="1"/>
</dbReference>
<name>A0A3M2HL42_9GAMM</name>
<accession>A0A3M2HL42</accession>
<evidence type="ECO:0000313" key="2">
    <source>
        <dbReference type="Proteomes" id="UP000269774"/>
    </source>
</evidence>
<dbReference type="OrthoDB" id="982633at2"/>